<dbReference type="PANTHER" id="PTHR42663:SF6">
    <property type="entry name" value="HYDROLASE C777.06C-RELATED"/>
    <property type="match status" value="1"/>
</dbReference>
<organism evidence="2 3">
    <name type="scientific">Xylanibacter rarus</name>
    <dbReference type="NCBI Taxonomy" id="1676614"/>
    <lineage>
        <taxon>Bacteria</taxon>
        <taxon>Pseudomonadati</taxon>
        <taxon>Bacteroidota</taxon>
        <taxon>Bacteroidia</taxon>
        <taxon>Bacteroidales</taxon>
        <taxon>Prevotellaceae</taxon>
        <taxon>Xylanibacter</taxon>
    </lineage>
</organism>
<dbReference type="RefSeq" id="WP_053397726.1">
    <property type="nucleotide sequence ID" value="NZ_LFQU01000003.1"/>
</dbReference>
<dbReference type="InterPro" id="IPR001279">
    <property type="entry name" value="Metallo-B-lactamas"/>
</dbReference>
<proteinExistence type="predicted"/>
<comment type="caution">
    <text evidence="2">The sequence shown here is derived from an EMBL/GenBank/DDBJ whole genome shotgun (WGS) entry which is preliminary data.</text>
</comment>
<dbReference type="Proteomes" id="UP000036951">
    <property type="component" value="Unassembled WGS sequence"/>
</dbReference>
<dbReference type="GO" id="GO:0016874">
    <property type="term" value="F:ligase activity"/>
    <property type="evidence" value="ECO:0007669"/>
    <property type="project" value="UniProtKB-KW"/>
</dbReference>
<feature type="domain" description="Metallo-beta-lactamase" evidence="1">
    <location>
        <begin position="34"/>
        <end position="218"/>
    </location>
</feature>
<evidence type="ECO:0000259" key="1">
    <source>
        <dbReference type="SMART" id="SM00849"/>
    </source>
</evidence>
<sequence length="253" mass="28451">MKLTFLGTGTSVGVPTIGCKCKVCTSNDPHDKRLRASAMIETDNTRVVIDCGPDFREQMLGLEFRKIDAVLLTHIHYDHVGGLDDLRPFCQFGEVNVYSDKHTADGLMHTMPYCFDENKYPGVPKINLNTIEPHESLRIGDFDIMPVKVMHDKMPILGYRIGRLLYITDMKTISESEFSYFSGVKTLVVNALRFAPEHHSHQTVADAIAFARRVGAEHTYFTHMGHDIGLHSETNGILPEDINLAYDGQIIEI</sequence>
<dbReference type="InterPro" id="IPR036866">
    <property type="entry name" value="RibonucZ/Hydroxyglut_hydro"/>
</dbReference>
<gene>
    <name evidence="2" type="ORF">ACU52_03075</name>
</gene>
<keyword evidence="2" id="KW-0436">Ligase</keyword>
<reference evidence="2 3" key="1">
    <citation type="submission" date="2015-06" db="EMBL/GenBank/DDBJ databases">
        <title>Prevotella sp. 109, sp. nov., a novel member of the family Prevotellaceae isolated from human faeces.</title>
        <authorList>
            <person name="Shkoporov A.N."/>
            <person name="Chaplin A.V."/>
            <person name="Kafarskaia L.I."/>
            <person name="Efimov B.A."/>
        </authorList>
    </citation>
    <scope>NUCLEOTIDE SEQUENCE [LARGE SCALE GENOMIC DNA]</scope>
    <source>
        <strain evidence="2 3">109</strain>
    </source>
</reference>
<dbReference type="AlphaFoldDB" id="A0A8E1QYT2"/>
<keyword evidence="3" id="KW-1185">Reference proteome</keyword>
<dbReference type="OrthoDB" id="9781189at2"/>
<accession>A0A8E1QYT2</accession>
<name>A0A8E1QYT2_9BACT</name>
<dbReference type="SUPFAM" id="SSF56281">
    <property type="entry name" value="Metallo-hydrolase/oxidoreductase"/>
    <property type="match status" value="1"/>
</dbReference>
<dbReference type="EMBL" id="LFQU01000003">
    <property type="protein sequence ID" value="KOO69345.1"/>
    <property type="molecule type" value="Genomic_DNA"/>
</dbReference>
<dbReference type="CDD" id="cd16279">
    <property type="entry name" value="metallo-hydrolase-like_MBL-fold"/>
    <property type="match status" value="1"/>
</dbReference>
<protein>
    <submittedName>
        <fullName evidence="2">Lipoate--protein ligase</fullName>
    </submittedName>
</protein>
<dbReference type="PANTHER" id="PTHR42663">
    <property type="entry name" value="HYDROLASE C777.06C-RELATED-RELATED"/>
    <property type="match status" value="1"/>
</dbReference>
<evidence type="ECO:0000313" key="3">
    <source>
        <dbReference type="Proteomes" id="UP000036951"/>
    </source>
</evidence>
<dbReference type="SMART" id="SM00849">
    <property type="entry name" value="Lactamase_B"/>
    <property type="match status" value="1"/>
</dbReference>
<dbReference type="Gene3D" id="3.60.15.10">
    <property type="entry name" value="Ribonuclease Z/Hydroxyacylglutathione hydrolase-like"/>
    <property type="match status" value="1"/>
</dbReference>
<dbReference type="Pfam" id="PF12706">
    <property type="entry name" value="Lactamase_B_2"/>
    <property type="match status" value="1"/>
</dbReference>
<evidence type="ECO:0000313" key="2">
    <source>
        <dbReference type="EMBL" id="KOO69345.1"/>
    </source>
</evidence>